<comment type="caution">
    <text evidence="1">The sequence shown here is derived from an EMBL/GenBank/DDBJ whole genome shotgun (WGS) entry which is preliminary data.</text>
</comment>
<evidence type="ECO:0000313" key="2">
    <source>
        <dbReference type="Proteomes" id="UP000784294"/>
    </source>
</evidence>
<name>A0A3S4ZT61_9PLAT</name>
<dbReference type="EMBL" id="CAAALY010011687">
    <property type="protein sequence ID" value="VEL11393.1"/>
    <property type="molecule type" value="Genomic_DNA"/>
</dbReference>
<reference evidence="1" key="1">
    <citation type="submission" date="2018-11" db="EMBL/GenBank/DDBJ databases">
        <authorList>
            <consortium name="Pathogen Informatics"/>
        </authorList>
    </citation>
    <scope>NUCLEOTIDE SEQUENCE</scope>
</reference>
<dbReference type="Proteomes" id="UP000784294">
    <property type="component" value="Unassembled WGS sequence"/>
</dbReference>
<accession>A0A3S4ZT61</accession>
<organism evidence="1 2">
    <name type="scientific">Protopolystoma xenopodis</name>
    <dbReference type="NCBI Taxonomy" id="117903"/>
    <lineage>
        <taxon>Eukaryota</taxon>
        <taxon>Metazoa</taxon>
        <taxon>Spiralia</taxon>
        <taxon>Lophotrochozoa</taxon>
        <taxon>Platyhelminthes</taxon>
        <taxon>Monogenea</taxon>
        <taxon>Polyopisthocotylea</taxon>
        <taxon>Polystomatidea</taxon>
        <taxon>Polystomatidae</taxon>
        <taxon>Protopolystoma</taxon>
    </lineage>
</organism>
<keyword evidence="2" id="KW-1185">Reference proteome</keyword>
<proteinExistence type="predicted"/>
<gene>
    <name evidence="1" type="ORF">PXEA_LOCUS4833</name>
</gene>
<evidence type="ECO:0000313" key="1">
    <source>
        <dbReference type="EMBL" id="VEL11393.1"/>
    </source>
</evidence>
<sequence length="87" mass="9773">MSALLLATVCANEKNGKEDTRTSVSHCQSPWQQHEPIVKRKHQLRPDCALGELRSLDCLECPSVRKRAAQIAWEFPVARQEPNGVHA</sequence>
<protein>
    <submittedName>
        <fullName evidence="1">Uncharacterized protein</fullName>
    </submittedName>
</protein>
<dbReference type="AlphaFoldDB" id="A0A3S4ZT61"/>